<name>A0ACB5QU55_9BURK</name>
<gene>
    <name evidence="1" type="ORF">CBA19CS22_17990</name>
</gene>
<reference evidence="1" key="1">
    <citation type="submission" date="2021-09" db="EMBL/GenBank/DDBJ databases">
        <title>Isolation and characterization of 3-chlorobenzoate degrading bacteria from soils in Shizuoka.</title>
        <authorList>
            <person name="Ifat A."/>
            <person name="Ogawa N."/>
            <person name="Kimbara K."/>
            <person name="Moriuchi R."/>
            <person name="Dohra H."/>
            <person name="Shintani M."/>
        </authorList>
    </citation>
    <scope>NUCLEOTIDE SEQUENCE</scope>
    <source>
        <strain evidence="1">19CS2-2</strain>
    </source>
</reference>
<evidence type="ECO:0000313" key="1">
    <source>
        <dbReference type="EMBL" id="GJH18462.1"/>
    </source>
</evidence>
<dbReference type="Proteomes" id="UP001055013">
    <property type="component" value="Unassembled WGS sequence"/>
</dbReference>
<protein>
    <submittedName>
        <fullName evidence="1">Uncharacterized protein</fullName>
    </submittedName>
</protein>
<dbReference type="EMBL" id="BPUR01000009">
    <property type="protein sequence ID" value="GJH18462.1"/>
    <property type="molecule type" value="Genomic_DNA"/>
</dbReference>
<accession>A0ACB5QU55</accession>
<evidence type="ECO:0000313" key="2">
    <source>
        <dbReference type="Proteomes" id="UP001055013"/>
    </source>
</evidence>
<sequence length="243" mass="27011">MSLLGAISLTSWTQFRFGPGLELLETYVSDVENDCAASVSAFEVSDEGFERQIGVDEQTGEAINEWVQVHKGLRGDSWSLPHVFRDYFPTLKRASALAMLCSFVEHELNILCEDIQKYLKIGIALGDIHGAGIDRACRYLKVVGNLTLQPEHVAWTQRADIFKIRNAMIHAGGRAGKPDVLKIIQSNKFLSIQGREIAISEGYLAQCISVFSNVGDIVNEGLRNRFEKEIAAKRNAAMKGWHS</sequence>
<proteinExistence type="predicted"/>
<organism evidence="1 2">
    <name type="scientific">Caballeronia novacaledonica</name>
    <dbReference type="NCBI Taxonomy" id="1544861"/>
    <lineage>
        <taxon>Bacteria</taxon>
        <taxon>Pseudomonadati</taxon>
        <taxon>Pseudomonadota</taxon>
        <taxon>Betaproteobacteria</taxon>
        <taxon>Burkholderiales</taxon>
        <taxon>Burkholderiaceae</taxon>
        <taxon>Caballeronia</taxon>
    </lineage>
</organism>
<comment type="caution">
    <text evidence="1">The sequence shown here is derived from an EMBL/GenBank/DDBJ whole genome shotgun (WGS) entry which is preliminary data.</text>
</comment>
<keyword evidence="2" id="KW-1185">Reference proteome</keyword>